<feature type="compositionally biased region" description="Low complexity" evidence="1">
    <location>
        <begin position="942"/>
        <end position="954"/>
    </location>
</feature>
<evidence type="ECO:0008006" key="4">
    <source>
        <dbReference type="Google" id="ProtNLM"/>
    </source>
</evidence>
<organism evidence="2 3">
    <name type="scientific">Candidatus Competibacter phosphatis</name>
    <dbReference type="NCBI Taxonomy" id="221280"/>
    <lineage>
        <taxon>Bacteria</taxon>
        <taxon>Pseudomonadati</taxon>
        <taxon>Pseudomonadota</taxon>
        <taxon>Gammaproteobacteria</taxon>
        <taxon>Candidatus Competibacteraceae</taxon>
        <taxon>Candidatus Competibacter</taxon>
    </lineage>
</organism>
<keyword evidence="3" id="KW-1185">Reference proteome</keyword>
<comment type="caution">
    <text evidence="2">The sequence shown here is derived from an EMBL/GenBank/DDBJ whole genome shotgun (WGS) entry which is preliminary data.</text>
</comment>
<evidence type="ECO:0000313" key="2">
    <source>
        <dbReference type="EMBL" id="NMQ20986.1"/>
    </source>
</evidence>
<protein>
    <recommendedName>
        <fullName evidence="4">DNA primase/polymerase bifunctional N-terminal domain-containing protein</fullName>
    </recommendedName>
</protein>
<dbReference type="EMBL" id="SPMZ01000072">
    <property type="protein sequence ID" value="NMQ20986.1"/>
    <property type="molecule type" value="Genomic_DNA"/>
</dbReference>
<feature type="compositionally biased region" description="Basic and acidic residues" evidence="1">
    <location>
        <begin position="926"/>
        <end position="936"/>
    </location>
</feature>
<accession>A0ABX1TQM6</accession>
<evidence type="ECO:0000313" key="3">
    <source>
        <dbReference type="Proteomes" id="UP000760480"/>
    </source>
</evidence>
<reference evidence="2 3" key="1">
    <citation type="submission" date="2019-03" db="EMBL/GenBank/DDBJ databases">
        <title>Metabolic reconstructions from genomes of highly enriched 'Candidatus Accumulibacter' and 'Candidatus Competibacter' bioreactor populations.</title>
        <authorList>
            <person name="Annavajhala M.K."/>
            <person name="Welles L."/>
            <person name="Abbas B."/>
            <person name="Sorokin D."/>
            <person name="Park H."/>
            <person name="Van Loosdrecht M."/>
            <person name="Chandran K."/>
        </authorList>
    </citation>
    <scope>NUCLEOTIDE SEQUENCE [LARGE SCALE GENOMIC DNA]</scope>
    <source>
        <strain evidence="2 3">SBR_G</strain>
    </source>
</reference>
<sequence length="1017" mass="111978">MADGIAERLTVADLAEFAALLTNLRPNQALTYGINGHDRARVIPKDAPTHVGDDLPVIHRTRDHFHWPEGAGLLMLDYDPAPDGKPLGVDELHAALATACPVLADAPAIWRPSASSCIHDRKTGAELRGVGGQRLYIPVLGASDISRAGAVLFDRLWLAGHGRFEVSKSGALLARSLIDASVFQPERLDFCGGADLGRGLEQRLPDPVLFNESAPYLDTRAELPDLTAEEESRLAAIRSEFGAALEAERQQVREIWIAERVAAGLADLPEERRETIRPRLEVTYRQAAEGGRLGLDFELVAVKKGGKIRKALTVHELLRDRAAWHEATTTDPLEQDYPDGQARLVGWLNLRAREPYLQSQAHGGIRYWLGDESQATEPPPLDDDGYLDAIVADAQQVQQTQAPDRGVTIQLTPGALPETVDQAEVALCAHEPNFFQRGGQLVRWCANSAETVRGITRPGGAVTILNQDPDYLLDQFNRLIRWERWDSKKEDYKCCNAPRTVATTLLARRGHWKAKPLVAVINSPTLRPDGSILDQPGYDEATGLLFVNNAVEFESIPQRPTREQALAALTFLKDEVLIGFPFKENHDRSAALSAILTAIVRHALKAAPMHTFNAPVMASGKSLLADVAALIATGHPATVMSFTPDGDEMRKRILSVLMQGDLVVNLDNIEEPLANQTLCSVLTQETFTDRILGSNKTGTAPTLCCWQATGNNLVIAGDLTTRIVPCNLDPKVERPEEREFERNLYDWIPAHRPRLIREALTVLRAYVVAGKPKQPIKNFARFEDWSGLVRSALVWLGEADPLTGREAIEDGDPIRVKLRALLTAWHATFKSAPATSREAVCRANETELDEEGTERPCYPIMREALEEHFTDKSGRANSRYLGEFLKKYAGRVETGAKFDTKGTSQRAVNWRVAIVDKSRFAKFADRGETDSLDSRDSPQPQSASGNKSESGESGESVRHSRENFSDDNRQQPPAEPPPDDLHAARVAELIASGWSPWNATARARSEASQRAKAGAHQ</sequence>
<feature type="compositionally biased region" description="Basic and acidic residues" evidence="1">
    <location>
        <begin position="955"/>
        <end position="969"/>
    </location>
</feature>
<proteinExistence type="predicted"/>
<name>A0ABX1TQM6_9GAMM</name>
<gene>
    <name evidence="2" type="ORF">E4P82_18405</name>
</gene>
<dbReference type="RefSeq" id="WP_169250254.1">
    <property type="nucleotide sequence ID" value="NZ_SPMZ01000072.1"/>
</dbReference>
<feature type="region of interest" description="Disordered" evidence="1">
    <location>
        <begin position="926"/>
        <end position="1017"/>
    </location>
</feature>
<evidence type="ECO:0000256" key="1">
    <source>
        <dbReference type="SAM" id="MobiDB-lite"/>
    </source>
</evidence>
<dbReference type="Proteomes" id="UP000760480">
    <property type="component" value="Unassembled WGS sequence"/>
</dbReference>